<dbReference type="InterPro" id="IPR001387">
    <property type="entry name" value="Cro/C1-type_HTH"/>
</dbReference>
<proteinExistence type="predicted"/>
<dbReference type="Pfam" id="PF01381">
    <property type="entry name" value="HTH_3"/>
    <property type="match status" value="1"/>
</dbReference>
<name>A0ABN2NZS2_9ACTN</name>
<dbReference type="Proteomes" id="UP001501303">
    <property type="component" value="Unassembled WGS sequence"/>
</dbReference>
<dbReference type="PANTHER" id="PTHR46797:SF23">
    <property type="entry name" value="HTH-TYPE TRANSCRIPTIONAL REGULATOR SUTR"/>
    <property type="match status" value="1"/>
</dbReference>
<evidence type="ECO:0000313" key="5">
    <source>
        <dbReference type="EMBL" id="GAA1908479.1"/>
    </source>
</evidence>
<organism evidence="5 6">
    <name type="scientific">Streptomyces sodiiphilus</name>
    <dbReference type="NCBI Taxonomy" id="226217"/>
    <lineage>
        <taxon>Bacteria</taxon>
        <taxon>Bacillati</taxon>
        <taxon>Actinomycetota</taxon>
        <taxon>Actinomycetes</taxon>
        <taxon>Kitasatosporales</taxon>
        <taxon>Streptomycetaceae</taxon>
        <taxon>Streptomyces</taxon>
    </lineage>
</organism>
<dbReference type="InterPro" id="IPR050807">
    <property type="entry name" value="TransReg_Diox_bact_type"/>
</dbReference>
<dbReference type="EMBL" id="BAAAMJ010000015">
    <property type="protein sequence ID" value="GAA1908479.1"/>
    <property type="molecule type" value="Genomic_DNA"/>
</dbReference>
<evidence type="ECO:0000256" key="3">
    <source>
        <dbReference type="ARBA" id="ARBA00023163"/>
    </source>
</evidence>
<dbReference type="PANTHER" id="PTHR46797">
    <property type="entry name" value="HTH-TYPE TRANSCRIPTIONAL REGULATOR"/>
    <property type="match status" value="1"/>
</dbReference>
<gene>
    <name evidence="5" type="ORF">GCM10009716_18020</name>
</gene>
<keyword evidence="3" id="KW-0804">Transcription</keyword>
<keyword evidence="2" id="KW-0238">DNA-binding</keyword>
<evidence type="ECO:0000313" key="6">
    <source>
        <dbReference type="Proteomes" id="UP001501303"/>
    </source>
</evidence>
<dbReference type="CDD" id="cd00093">
    <property type="entry name" value="HTH_XRE"/>
    <property type="match status" value="1"/>
</dbReference>
<dbReference type="InterPro" id="IPR010982">
    <property type="entry name" value="Lambda_DNA-bd_dom_sf"/>
</dbReference>
<reference evidence="5 6" key="1">
    <citation type="journal article" date="2019" name="Int. J. Syst. Evol. Microbiol.">
        <title>The Global Catalogue of Microorganisms (GCM) 10K type strain sequencing project: providing services to taxonomists for standard genome sequencing and annotation.</title>
        <authorList>
            <consortium name="The Broad Institute Genomics Platform"/>
            <consortium name="The Broad Institute Genome Sequencing Center for Infectious Disease"/>
            <person name="Wu L."/>
            <person name="Ma J."/>
        </authorList>
    </citation>
    <scope>NUCLEOTIDE SEQUENCE [LARGE SCALE GENOMIC DNA]</scope>
    <source>
        <strain evidence="5 6">JCM 13581</strain>
    </source>
</reference>
<feature type="domain" description="HTH cro/C1-type" evidence="4">
    <location>
        <begin position="15"/>
        <end position="69"/>
    </location>
</feature>
<dbReference type="Gene3D" id="1.10.260.40">
    <property type="entry name" value="lambda repressor-like DNA-binding domains"/>
    <property type="match status" value="1"/>
</dbReference>
<evidence type="ECO:0000256" key="2">
    <source>
        <dbReference type="ARBA" id="ARBA00023125"/>
    </source>
</evidence>
<evidence type="ECO:0000259" key="4">
    <source>
        <dbReference type="PROSITE" id="PS50943"/>
    </source>
</evidence>
<protein>
    <recommendedName>
        <fullName evidence="4">HTH cro/C1-type domain-containing protein</fullName>
    </recommendedName>
</protein>
<dbReference type="PROSITE" id="PS50943">
    <property type="entry name" value="HTH_CROC1"/>
    <property type="match status" value="1"/>
</dbReference>
<sequence>MGARAQGWAEVGERIAEARHAAGMSQGDLAEQVGLDRTMVVRMESGRRRITALELFRLAEALDVPVAHLVSRPPEALVSRRRPLEEHADDASRARFRLDARLEEHARNARWLVSGGFTAPPDVRQAGSPGFGDPRSRPAMLAQWSAGRMRKALNPGVRGVIAR</sequence>
<keyword evidence="6" id="KW-1185">Reference proteome</keyword>
<keyword evidence="1" id="KW-0805">Transcription regulation</keyword>
<evidence type="ECO:0000256" key="1">
    <source>
        <dbReference type="ARBA" id="ARBA00023015"/>
    </source>
</evidence>
<dbReference type="SMART" id="SM00530">
    <property type="entry name" value="HTH_XRE"/>
    <property type="match status" value="1"/>
</dbReference>
<accession>A0ABN2NZS2</accession>
<dbReference type="SUPFAM" id="SSF47413">
    <property type="entry name" value="lambda repressor-like DNA-binding domains"/>
    <property type="match status" value="1"/>
</dbReference>
<comment type="caution">
    <text evidence="5">The sequence shown here is derived from an EMBL/GenBank/DDBJ whole genome shotgun (WGS) entry which is preliminary data.</text>
</comment>